<evidence type="ECO:0000256" key="7">
    <source>
        <dbReference type="ARBA" id="ARBA00023136"/>
    </source>
</evidence>
<keyword evidence="7 9" id="KW-0472">Membrane</keyword>
<dbReference type="AlphaFoldDB" id="A0A0N4UJ26"/>
<keyword evidence="5 9" id="KW-1133">Transmembrane helix</keyword>
<evidence type="ECO:0000313" key="10">
    <source>
        <dbReference type="EMBL" id="VDN51933.1"/>
    </source>
</evidence>
<evidence type="ECO:0000313" key="13">
    <source>
        <dbReference type="WBParaSite" id="DME_0000763901-mRNA-1"/>
    </source>
</evidence>
<dbReference type="Pfam" id="PF02466">
    <property type="entry name" value="Tim17"/>
    <property type="match status" value="1"/>
</dbReference>
<keyword evidence="9" id="KW-0813">Transport</keyword>
<evidence type="ECO:0000313" key="12">
    <source>
        <dbReference type="Proteomes" id="UP000274756"/>
    </source>
</evidence>
<evidence type="ECO:0000256" key="9">
    <source>
        <dbReference type="RuleBase" id="RU367038"/>
    </source>
</evidence>
<dbReference type="OrthoDB" id="75343at2759"/>
<name>A0A0N4UJ26_DRAME</name>
<dbReference type="GO" id="GO:0042721">
    <property type="term" value="C:TIM22 mitochondrial import inner membrane insertion complex"/>
    <property type="evidence" value="ECO:0007669"/>
    <property type="project" value="UniProtKB-UniRule"/>
</dbReference>
<dbReference type="EMBL" id="UYYG01000036">
    <property type="protein sequence ID" value="VDN51933.1"/>
    <property type="molecule type" value="Genomic_DNA"/>
</dbReference>
<comment type="subunit">
    <text evidence="9">Component of the TIM22 complex.</text>
</comment>
<keyword evidence="4 9" id="KW-0999">Mitochondrion inner membrane</keyword>
<feature type="transmembrane region" description="Helical" evidence="9">
    <location>
        <begin position="194"/>
        <end position="213"/>
    </location>
</feature>
<evidence type="ECO:0000256" key="4">
    <source>
        <dbReference type="ARBA" id="ARBA00022792"/>
    </source>
</evidence>
<reference evidence="10 12" key="2">
    <citation type="submission" date="2018-11" db="EMBL/GenBank/DDBJ databases">
        <authorList>
            <consortium name="Pathogen Informatics"/>
        </authorList>
    </citation>
    <scope>NUCLEOTIDE SEQUENCE [LARGE SCALE GENOMIC DNA]</scope>
</reference>
<dbReference type="WBParaSite" id="DME_0000763901-mRNA-1">
    <property type="protein sequence ID" value="DME_0000763901-mRNA-1"/>
    <property type="gene ID" value="DME_0000763901"/>
</dbReference>
<reference evidence="13" key="1">
    <citation type="submission" date="2016-04" db="UniProtKB">
        <authorList>
            <consortium name="WormBaseParasite"/>
        </authorList>
    </citation>
    <scope>IDENTIFICATION</scope>
</reference>
<dbReference type="PANTHER" id="PTHR14110">
    <property type="entry name" value="MITOCHONDRIAL IMPORT INNER MEMBRANE TRANSLOCASE SUBUNIT TIM22"/>
    <property type="match status" value="1"/>
</dbReference>
<protein>
    <recommendedName>
        <fullName evidence="9">Mitochondrial import inner membrane translocase subunit TIM22</fullName>
    </recommendedName>
</protein>
<evidence type="ECO:0000256" key="8">
    <source>
        <dbReference type="ARBA" id="ARBA00024713"/>
    </source>
</evidence>
<feature type="transmembrane region" description="Helical" evidence="9">
    <location>
        <begin position="89"/>
        <end position="110"/>
    </location>
</feature>
<organism evidence="11 13">
    <name type="scientific">Dracunculus medinensis</name>
    <name type="common">Guinea worm</name>
    <dbReference type="NCBI Taxonomy" id="318479"/>
    <lineage>
        <taxon>Eukaryota</taxon>
        <taxon>Metazoa</taxon>
        <taxon>Ecdysozoa</taxon>
        <taxon>Nematoda</taxon>
        <taxon>Chromadorea</taxon>
        <taxon>Rhabditida</taxon>
        <taxon>Spirurina</taxon>
        <taxon>Dracunculoidea</taxon>
        <taxon>Dracunculidae</taxon>
        <taxon>Dracunculus</taxon>
    </lineage>
</organism>
<evidence type="ECO:0000256" key="1">
    <source>
        <dbReference type="ARBA" id="ARBA00004448"/>
    </source>
</evidence>
<dbReference type="STRING" id="318479.A0A0N4UJ26"/>
<dbReference type="GO" id="GO:0045039">
    <property type="term" value="P:protein insertion into mitochondrial inner membrane"/>
    <property type="evidence" value="ECO:0007669"/>
    <property type="project" value="UniProtKB-UniRule"/>
</dbReference>
<keyword evidence="6 9" id="KW-0496">Mitochondrion</keyword>
<keyword evidence="12" id="KW-1185">Reference proteome</keyword>
<evidence type="ECO:0000313" key="11">
    <source>
        <dbReference type="Proteomes" id="UP000038040"/>
    </source>
</evidence>
<keyword evidence="3 9" id="KW-0812">Transmembrane</keyword>
<evidence type="ECO:0000256" key="5">
    <source>
        <dbReference type="ARBA" id="ARBA00022989"/>
    </source>
</evidence>
<dbReference type="GO" id="GO:0030943">
    <property type="term" value="F:mitochondrion targeting sequence binding"/>
    <property type="evidence" value="ECO:0007669"/>
    <property type="project" value="TreeGrafter"/>
</dbReference>
<dbReference type="Proteomes" id="UP000274756">
    <property type="component" value="Unassembled WGS sequence"/>
</dbReference>
<evidence type="ECO:0000256" key="2">
    <source>
        <dbReference type="ARBA" id="ARBA00008444"/>
    </source>
</evidence>
<evidence type="ECO:0000256" key="3">
    <source>
        <dbReference type="ARBA" id="ARBA00022692"/>
    </source>
</evidence>
<comment type="function">
    <text evidence="8 9">Essential core component of the TIM22 complex, a complex that mediates the import and insertion of multi-pass transmembrane proteins into the mitochondrial inner membrane. In the TIM22 complex, it constitutes the voltage-activated and signal-gated channel. Forms a twin-pore translocase that uses the membrane potential as external driving force in 2 voltage-dependent steps.</text>
</comment>
<accession>A0A0N4UJ26</accession>
<comment type="subcellular location">
    <subcellularLocation>
        <location evidence="1 9">Mitochondrion inner membrane</location>
        <topology evidence="1 9">Multi-pass membrane protein</topology>
    </subcellularLocation>
</comment>
<dbReference type="InterPro" id="IPR039175">
    <property type="entry name" value="TIM22"/>
</dbReference>
<sequence length="214" mass="23382">MQRRVDIENDRLDQMLFAFGNPFYSKPEKKLKPPLQFVYIPSTHVITLERLIGSGPRPSRSLGVNLQQQLGVSQMAPEEIFVSKLMENCLLKAAMAGILGGLVGVGFGLFTASVDPNFAPVEIAATKMPTLKETWREMKGRMKSYGKNFGSIGFMFAGTECMLETCRAKSDWRNGTLSGAIVGGVLGLRAGIKAAILGAIGFATFSTLVDYYMR</sequence>
<dbReference type="GO" id="GO:0008320">
    <property type="term" value="F:protein transmembrane transporter activity"/>
    <property type="evidence" value="ECO:0007669"/>
    <property type="project" value="UniProtKB-UniRule"/>
</dbReference>
<evidence type="ECO:0000256" key="6">
    <source>
        <dbReference type="ARBA" id="ARBA00023128"/>
    </source>
</evidence>
<proteinExistence type="inferred from homology"/>
<gene>
    <name evidence="10" type="ORF">DME_LOCUS1906</name>
</gene>
<comment type="similarity">
    <text evidence="2 9">Belongs to the Tim17/Tim22/Tim23 family.</text>
</comment>
<dbReference type="Proteomes" id="UP000038040">
    <property type="component" value="Unplaced"/>
</dbReference>
<keyword evidence="9" id="KW-0811">Translocation</keyword>
<dbReference type="PANTHER" id="PTHR14110:SF0">
    <property type="entry name" value="MITOCHONDRIAL IMPORT INNER MEMBRANE TRANSLOCASE SUBUNIT TIM22"/>
    <property type="match status" value="1"/>
</dbReference>
<keyword evidence="9" id="KW-0653">Protein transport</keyword>